<reference evidence="2" key="1">
    <citation type="submission" date="2021-01" db="EMBL/GenBank/DDBJ databases">
        <authorList>
            <person name="Corre E."/>
            <person name="Pelletier E."/>
            <person name="Niang G."/>
            <person name="Scheremetjew M."/>
            <person name="Finn R."/>
            <person name="Kale V."/>
            <person name="Holt S."/>
            <person name="Cochrane G."/>
            <person name="Meng A."/>
            <person name="Brown T."/>
            <person name="Cohen L."/>
        </authorList>
    </citation>
    <scope>NUCLEOTIDE SEQUENCE</scope>
    <source>
        <strain evidence="2">CCMP325</strain>
    </source>
</reference>
<proteinExistence type="predicted"/>
<dbReference type="EMBL" id="HBEO01004036">
    <property type="protein sequence ID" value="CAD8470200.1"/>
    <property type="molecule type" value="Transcribed_RNA"/>
</dbReference>
<feature type="compositionally biased region" description="Basic and acidic residues" evidence="1">
    <location>
        <begin position="49"/>
        <end position="66"/>
    </location>
</feature>
<feature type="compositionally biased region" description="Low complexity" evidence="1">
    <location>
        <begin position="34"/>
        <end position="47"/>
    </location>
</feature>
<protein>
    <submittedName>
        <fullName evidence="2">Uncharacterized protein</fullName>
    </submittedName>
</protein>
<feature type="region of interest" description="Disordered" evidence="1">
    <location>
        <begin position="26"/>
        <end position="70"/>
    </location>
</feature>
<sequence>MRMHTNQSSQSIETLQADFDTLLVQDDDSDLSSDDSLASPLSPLSASRRSKDLDVAEADEERRQRVLESMPSKRKQLEALEHCIRLLSMAERPMIISATGALMQL</sequence>
<dbReference type="AlphaFoldDB" id="A0A7S0DZL2"/>
<gene>
    <name evidence="2" type="ORF">HPHI1048_LOCUS2882</name>
</gene>
<accession>A0A7S0DZL2</accession>
<name>A0A7S0DZL2_9CRYP</name>
<evidence type="ECO:0000313" key="2">
    <source>
        <dbReference type="EMBL" id="CAD8470200.1"/>
    </source>
</evidence>
<organism evidence="2">
    <name type="scientific">Hanusia phi</name>
    <dbReference type="NCBI Taxonomy" id="3032"/>
    <lineage>
        <taxon>Eukaryota</taxon>
        <taxon>Cryptophyceae</taxon>
        <taxon>Pyrenomonadales</taxon>
        <taxon>Geminigeraceae</taxon>
        <taxon>Hanusia</taxon>
    </lineage>
</organism>
<evidence type="ECO:0000256" key="1">
    <source>
        <dbReference type="SAM" id="MobiDB-lite"/>
    </source>
</evidence>